<dbReference type="EMBL" id="AP025739">
    <property type="protein sequence ID" value="BDI29942.1"/>
    <property type="molecule type" value="Genomic_DNA"/>
</dbReference>
<accession>A0A402D2N2</accession>
<dbReference type="Pfam" id="PF01915">
    <property type="entry name" value="Glyco_hydro_3_C"/>
    <property type="match status" value="1"/>
</dbReference>
<dbReference type="PROSITE" id="PS00775">
    <property type="entry name" value="GLYCOSYL_HYDROL_F3"/>
    <property type="match status" value="1"/>
</dbReference>
<dbReference type="InterPro" id="IPR017853">
    <property type="entry name" value="GH"/>
</dbReference>
<dbReference type="NCBIfam" id="NF011678">
    <property type="entry name" value="PRK15098.1"/>
    <property type="match status" value="1"/>
</dbReference>
<dbReference type="KEGG" id="ccot:CCAX7_19930"/>
<sequence>MLRLLTLASLRGLFVASGIVLAGASAPAAPHSSPRPIHPNAQLASPQIERRVNELLKKMTLPEKLGQLVQYNTSGTTSAATTAGPNGQAAPQGEQLNAMQLAERGLIGSLLNVGGQAQVTAYQHAAVDKSRLHIPLLTGADVLHGYRTGYPIPLGVAASFDPDLGASLARMAAEEATPSGIRWFYAPMVDISRDARWGRTAEGSGEDAYLGSAMARAYVHGFQGDRLDDPQSVAASVKHFAAYGAAEAGREYNTTDMSDSRLRQDYLPPYKAAVDAGAVTLMSAFNALNGVPATANPYLLDTILRKEWGFDGFVVSDDRAIVELINHGVALDPATAAQKAINAGVEVDMRGHVYDAELPALVRSGRVSLSTIDEAVRRVLRVKFALGLFEHPYPTGAEVTAAVPEHRVLVRKAAEESFVLLQNKPANGIPALPLRANAKIALIGPMADTRDVQGAWGGGRGEDSITIRKGLEEWAAGHGGSVVYARGTEVESVSDAGFAEAEEAARQADVVVLVLGESGGLSGEAAARAHIDLPGNQQQLIDRISSLGKPVVMVLFSGRPLVLTPVVNKVDAILEVWFPGTEAGHAVARVLYGEVSPSGKLPMSFPQTEGQEPLYYNQLPTGRPARDANLNVRGDGAAHWLSRYIDAPNAALFPFGFGLSYTQFGYSDVTLSRQSLPMREAVAGAKSLVIAKVTVTNTGKAPATEVTQCYVGNVGASLEQPIRSLKGFVRVTLAPGESKEISFPLGFEELSFFDNAGHQLVEPSMYNVWIGGDSLAASHGEFQITR</sequence>
<evidence type="ECO:0000256" key="7">
    <source>
        <dbReference type="RuleBase" id="RU361161"/>
    </source>
</evidence>
<dbReference type="Proteomes" id="UP000287394">
    <property type="component" value="Chromosome"/>
</dbReference>
<dbReference type="OrthoDB" id="9805821at2"/>
<comment type="similarity">
    <text evidence="2 7">Belongs to the glycosyl hydrolase 3 family.</text>
</comment>
<dbReference type="FunFam" id="3.20.20.300:FF:000005">
    <property type="entry name" value="Periplasmic beta-glucosidase"/>
    <property type="match status" value="1"/>
</dbReference>
<dbReference type="Gene3D" id="2.60.40.10">
    <property type="entry name" value="Immunoglobulins"/>
    <property type="match status" value="1"/>
</dbReference>
<dbReference type="Pfam" id="PF00933">
    <property type="entry name" value="Glyco_hydro_3"/>
    <property type="match status" value="1"/>
</dbReference>
<dbReference type="RefSeq" id="WP_119323750.1">
    <property type="nucleotide sequence ID" value="NZ_AP025739.1"/>
</dbReference>
<keyword evidence="9" id="KW-1185">Reference proteome</keyword>
<gene>
    <name evidence="8" type="primary">bglX</name>
    <name evidence="8" type="ORF">CCAX7_19930</name>
</gene>
<evidence type="ECO:0000313" key="8">
    <source>
        <dbReference type="EMBL" id="BDI29942.1"/>
    </source>
</evidence>
<dbReference type="InterPro" id="IPR013783">
    <property type="entry name" value="Ig-like_fold"/>
</dbReference>
<organism evidence="8 9">
    <name type="scientific">Capsulimonas corticalis</name>
    <dbReference type="NCBI Taxonomy" id="2219043"/>
    <lineage>
        <taxon>Bacteria</taxon>
        <taxon>Bacillati</taxon>
        <taxon>Armatimonadota</taxon>
        <taxon>Armatimonadia</taxon>
        <taxon>Capsulimonadales</taxon>
        <taxon>Capsulimonadaceae</taxon>
        <taxon>Capsulimonas</taxon>
    </lineage>
</organism>
<evidence type="ECO:0000256" key="1">
    <source>
        <dbReference type="ARBA" id="ARBA00000448"/>
    </source>
</evidence>
<dbReference type="AlphaFoldDB" id="A0A402D2N2"/>
<reference evidence="8 9" key="1">
    <citation type="journal article" date="2019" name="Int. J. Syst. Evol. Microbiol.">
        <title>Capsulimonas corticalis gen. nov., sp. nov., an aerobic capsulated bacterium, of a novel bacterial order, Capsulimonadales ord. nov., of the class Armatimonadia of the phylum Armatimonadetes.</title>
        <authorList>
            <person name="Li J."/>
            <person name="Kudo C."/>
            <person name="Tonouchi A."/>
        </authorList>
    </citation>
    <scope>NUCLEOTIDE SEQUENCE [LARGE SCALE GENOMIC DNA]</scope>
    <source>
        <strain evidence="8 9">AX-7</strain>
    </source>
</reference>
<protein>
    <recommendedName>
        <fullName evidence="3">beta-glucosidase</fullName>
        <ecNumber evidence="3">3.2.1.21</ecNumber>
    </recommendedName>
</protein>
<dbReference type="PANTHER" id="PTHR30620">
    <property type="entry name" value="PERIPLASMIC BETA-GLUCOSIDASE-RELATED"/>
    <property type="match status" value="1"/>
</dbReference>
<dbReference type="InterPro" id="IPR019800">
    <property type="entry name" value="Glyco_hydro_3_AS"/>
</dbReference>
<dbReference type="EC" id="3.2.1.21" evidence="3"/>
<evidence type="ECO:0000313" key="9">
    <source>
        <dbReference type="Proteomes" id="UP000287394"/>
    </source>
</evidence>
<keyword evidence="6 7" id="KW-0326">Glycosidase</keyword>
<comment type="catalytic activity">
    <reaction evidence="1">
        <text>Hydrolysis of terminal, non-reducing beta-D-glucosyl residues with release of beta-D-glucose.</text>
        <dbReference type="EC" id="3.2.1.21"/>
    </reaction>
</comment>
<evidence type="ECO:0000256" key="3">
    <source>
        <dbReference type="ARBA" id="ARBA00012744"/>
    </source>
</evidence>
<evidence type="ECO:0000256" key="5">
    <source>
        <dbReference type="ARBA" id="ARBA00022801"/>
    </source>
</evidence>
<dbReference type="SMART" id="SM01217">
    <property type="entry name" value="Fn3_like"/>
    <property type="match status" value="1"/>
</dbReference>
<dbReference type="InterPro" id="IPR036962">
    <property type="entry name" value="Glyco_hydro_3_N_sf"/>
</dbReference>
<keyword evidence="4" id="KW-0732">Signal</keyword>
<evidence type="ECO:0000256" key="2">
    <source>
        <dbReference type="ARBA" id="ARBA00005336"/>
    </source>
</evidence>
<dbReference type="GO" id="GO:0008422">
    <property type="term" value="F:beta-glucosidase activity"/>
    <property type="evidence" value="ECO:0007669"/>
    <property type="project" value="UniProtKB-EC"/>
</dbReference>
<evidence type="ECO:0000256" key="4">
    <source>
        <dbReference type="ARBA" id="ARBA00022729"/>
    </source>
</evidence>
<dbReference type="PANTHER" id="PTHR30620:SF16">
    <property type="entry name" value="LYSOSOMAL BETA GLUCOSIDASE"/>
    <property type="match status" value="1"/>
</dbReference>
<dbReference type="InterPro" id="IPR002772">
    <property type="entry name" value="Glyco_hydro_3_C"/>
</dbReference>
<name>A0A402D2N2_9BACT</name>
<dbReference type="SUPFAM" id="SSF52279">
    <property type="entry name" value="Beta-D-glucan exohydrolase, C-terminal domain"/>
    <property type="match status" value="1"/>
</dbReference>
<dbReference type="InterPro" id="IPR026891">
    <property type="entry name" value="Fn3-like"/>
</dbReference>
<dbReference type="InterPro" id="IPR036881">
    <property type="entry name" value="Glyco_hydro_3_C_sf"/>
</dbReference>
<dbReference type="PRINTS" id="PR00133">
    <property type="entry name" value="GLHYDRLASE3"/>
</dbReference>
<dbReference type="Gene3D" id="3.40.50.1700">
    <property type="entry name" value="Glycoside hydrolase family 3 C-terminal domain"/>
    <property type="match status" value="1"/>
</dbReference>
<proteinExistence type="inferred from homology"/>
<dbReference type="SUPFAM" id="SSF51445">
    <property type="entry name" value="(Trans)glycosidases"/>
    <property type="match status" value="1"/>
</dbReference>
<dbReference type="InterPro" id="IPR051915">
    <property type="entry name" value="Cellulose_Degrad_GH3"/>
</dbReference>
<dbReference type="Pfam" id="PF14310">
    <property type="entry name" value="Fn3-like"/>
    <property type="match status" value="1"/>
</dbReference>
<keyword evidence="5 7" id="KW-0378">Hydrolase</keyword>
<evidence type="ECO:0000256" key="6">
    <source>
        <dbReference type="ARBA" id="ARBA00023295"/>
    </source>
</evidence>
<dbReference type="GO" id="GO:0009251">
    <property type="term" value="P:glucan catabolic process"/>
    <property type="evidence" value="ECO:0007669"/>
    <property type="project" value="TreeGrafter"/>
</dbReference>
<dbReference type="Gene3D" id="3.20.20.300">
    <property type="entry name" value="Glycoside hydrolase, family 3, N-terminal domain"/>
    <property type="match status" value="1"/>
</dbReference>
<dbReference type="InterPro" id="IPR001764">
    <property type="entry name" value="Glyco_hydro_3_N"/>
</dbReference>